<keyword evidence="2" id="KW-0808">Transferase</keyword>
<reference evidence="5" key="1">
    <citation type="submission" date="2016-08" db="EMBL/GenBank/DDBJ databases">
        <title>Complete genome of Cloacibacillus porcorum.</title>
        <authorList>
            <person name="Looft T."/>
            <person name="Bayles D.O."/>
            <person name="Alt D.P."/>
        </authorList>
    </citation>
    <scope>NUCLEOTIDE SEQUENCE [LARGE SCALE GENOMIC DNA]</scope>
    <source>
        <strain evidence="5">CL-84</strain>
    </source>
</reference>
<proteinExistence type="inferred from homology"/>
<dbReference type="GO" id="GO:0008170">
    <property type="term" value="F:N-methyltransferase activity"/>
    <property type="evidence" value="ECO:0007669"/>
    <property type="project" value="InterPro"/>
</dbReference>
<evidence type="ECO:0000313" key="5">
    <source>
        <dbReference type="EMBL" id="ANZ45430.1"/>
    </source>
</evidence>
<dbReference type="PRINTS" id="PR00508">
    <property type="entry name" value="S21N4MTFRASE"/>
</dbReference>
<evidence type="ECO:0000256" key="1">
    <source>
        <dbReference type="ARBA" id="ARBA00022603"/>
    </source>
</evidence>
<dbReference type="EMBL" id="CP016757">
    <property type="protein sequence ID" value="ANZ45430.1"/>
    <property type="molecule type" value="Genomic_DNA"/>
</dbReference>
<dbReference type="Gene3D" id="3.40.50.150">
    <property type="entry name" value="Vaccinia Virus protein VP39"/>
    <property type="match status" value="1"/>
</dbReference>
<keyword evidence="6" id="KW-1185">Reference proteome</keyword>
<evidence type="ECO:0000259" key="4">
    <source>
        <dbReference type="Pfam" id="PF01555"/>
    </source>
</evidence>
<dbReference type="GO" id="GO:0003677">
    <property type="term" value="F:DNA binding"/>
    <property type="evidence" value="ECO:0007669"/>
    <property type="project" value="InterPro"/>
</dbReference>
<comment type="similarity">
    <text evidence="3">Belongs to the N(4)/N(6)-methyltransferase family.</text>
</comment>
<keyword evidence="1" id="KW-0489">Methyltransferase</keyword>
<organism evidence="5 6">
    <name type="scientific">Cloacibacillus porcorum</name>
    <dbReference type="NCBI Taxonomy" id="1197717"/>
    <lineage>
        <taxon>Bacteria</taxon>
        <taxon>Thermotogati</taxon>
        <taxon>Synergistota</taxon>
        <taxon>Synergistia</taxon>
        <taxon>Synergistales</taxon>
        <taxon>Synergistaceae</taxon>
        <taxon>Cloacibacillus</taxon>
    </lineage>
</organism>
<evidence type="ECO:0000256" key="2">
    <source>
        <dbReference type="ARBA" id="ARBA00022679"/>
    </source>
</evidence>
<dbReference type="InterPro" id="IPR002941">
    <property type="entry name" value="DNA_methylase_N4/N6"/>
</dbReference>
<sequence>MLYYENPQGKLYHGDCLELMKNIPDGSVDMVLCDLPYGCTDYEWDVRIPFESLWEQYKRICKTNAPILLFGAQKFAVDTIISNRKDFRYKIIWVKSKSLGFLDAKIKPLKQHEEILVFYKKLPTYNPQMSYSYHNRDEYPRKRKIGKCGLYNVEIGQIEGPRDGSRYPTDVIYFSNWNGVIFGNKNTKENKINGGNNHPTQKPVPLLEYLIRTYSNEGETILDNCIGSGSTAVAAHNTGRKWIGIEKEETFCEIAKKRIQEAAEQGRLL</sequence>
<feature type="domain" description="DNA methylase N-4/N-6" evidence="4">
    <location>
        <begin position="28"/>
        <end position="257"/>
    </location>
</feature>
<dbReference type="OrthoDB" id="9800801at2"/>
<dbReference type="GO" id="GO:0032259">
    <property type="term" value="P:methylation"/>
    <property type="evidence" value="ECO:0007669"/>
    <property type="project" value="UniProtKB-KW"/>
</dbReference>
<dbReference type="GeneID" id="83058251"/>
<dbReference type="SUPFAM" id="SSF53335">
    <property type="entry name" value="S-adenosyl-L-methionine-dependent methyltransferases"/>
    <property type="match status" value="1"/>
</dbReference>
<dbReference type="REBASE" id="156264">
    <property type="entry name" value="M.CpoCL84ORF10355P"/>
</dbReference>
<dbReference type="Proteomes" id="UP000093044">
    <property type="component" value="Chromosome"/>
</dbReference>
<dbReference type="InterPro" id="IPR001091">
    <property type="entry name" value="RM_Methyltransferase"/>
</dbReference>
<accession>A0A1B2I638</accession>
<dbReference type="STRING" id="1197717.BED41_10355"/>
<dbReference type="Pfam" id="PF01555">
    <property type="entry name" value="N6_N4_Mtase"/>
    <property type="match status" value="1"/>
</dbReference>
<gene>
    <name evidence="5" type="ORF">BED41_10355</name>
</gene>
<evidence type="ECO:0000313" key="6">
    <source>
        <dbReference type="Proteomes" id="UP000093044"/>
    </source>
</evidence>
<dbReference type="InterPro" id="IPR029063">
    <property type="entry name" value="SAM-dependent_MTases_sf"/>
</dbReference>
<evidence type="ECO:0000256" key="3">
    <source>
        <dbReference type="RuleBase" id="RU362026"/>
    </source>
</evidence>
<name>A0A1B2I638_9BACT</name>
<dbReference type="AlphaFoldDB" id="A0A1B2I638"/>
<dbReference type="RefSeq" id="WP_066745707.1">
    <property type="nucleotide sequence ID" value="NZ_CP016757.1"/>
</dbReference>
<dbReference type="EC" id="2.1.1.-" evidence="3"/>
<dbReference type="KEGG" id="cpor:BED41_10355"/>
<protein>
    <recommendedName>
        <fullName evidence="3">Methyltransferase</fullName>
        <ecNumber evidence="3">2.1.1.-</ecNumber>
    </recommendedName>
</protein>